<accession>A0A6J4QDU4</accession>
<gene>
    <name evidence="1" type="ORF">AVDCRST_MAG14-44</name>
</gene>
<organism evidence="1">
    <name type="scientific">uncultured Rubrobacteraceae bacterium</name>
    <dbReference type="NCBI Taxonomy" id="349277"/>
    <lineage>
        <taxon>Bacteria</taxon>
        <taxon>Bacillati</taxon>
        <taxon>Actinomycetota</taxon>
        <taxon>Rubrobacteria</taxon>
        <taxon>Rubrobacterales</taxon>
        <taxon>Rubrobacteraceae</taxon>
        <taxon>environmental samples</taxon>
    </lineage>
</organism>
<sequence length="79" mass="8828">MPGRPGRGGVWTTFWRVGEARIGELVVESGHIGVGWTREARGDYSASLFSGYERQMRRHSAGEYLSGLAFIRLLPHLQP</sequence>
<name>A0A6J4QDU4_9ACTN</name>
<proteinExistence type="predicted"/>
<dbReference type="EMBL" id="CADCVG010000001">
    <property type="protein sequence ID" value="CAA9442012.1"/>
    <property type="molecule type" value="Genomic_DNA"/>
</dbReference>
<evidence type="ECO:0000313" key="1">
    <source>
        <dbReference type="EMBL" id="CAA9442012.1"/>
    </source>
</evidence>
<protein>
    <submittedName>
        <fullName evidence="1">Uncharacterized protein</fullName>
    </submittedName>
</protein>
<reference evidence="1" key="1">
    <citation type="submission" date="2020-02" db="EMBL/GenBank/DDBJ databases">
        <authorList>
            <person name="Meier V. D."/>
        </authorList>
    </citation>
    <scope>NUCLEOTIDE SEQUENCE</scope>
    <source>
        <strain evidence="1">AVDCRST_MAG14</strain>
    </source>
</reference>
<dbReference type="AlphaFoldDB" id="A0A6J4QDU4"/>